<dbReference type="PROSITE" id="PS50943">
    <property type="entry name" value="HTH_CROC1"/>
    <property type="match status" value="1"/>
</dbReference>
<dbReference type="SMART" id="SM00530">
    <property type="entry name" value="HTH_XRE"/>
    <property type="match status" value="1"/>
</dbReference>
<dbReference type="AlphaFoldDB" id="A0A9D2CQW8"/>
<dbReference type="GO" id="GO:0003677">
    <property type="term" value="F:DNA binding"/>
    <property type="evidence" value="ECO:0007669"/>
    <property type="project" value="InterPro"/>
</dbReference>
<feature type="domain" description="HTH cro/C1-type" evidence="1">
    <location>
        <begin position="17"/>
        <end position="65"/>
    </location>
</feature>
<dbReference type="Pfam" id="PF01381">
    <property type="entry name" value="HTH_3"/>
    <property type="match status" value="1"/>
</dbReference>
<dbReference type="EMBL" id="DXCN01000039">
    <property type="protein sequence ID" value="HIY94982.1"/>
    <property type="molecule type" value="Genomic_DNA"/>
</dbReference>
<organism evidence="2 3">
    <name type="scientific">Candidatus Rothia avicola</name>
    <dbReference type="NCBI Taxonomy" id="2840478"/>
    <lineage>
        <taxon>Bacteria</taxon>
        <taxon>Bacillati</taxon>
        <taxon>Actinomycetota</taxon>
        <taxon>Actinomycetes</taxon>
        <taxon>Micrococcales</taxon>
        <taxon>Micrococcaceae</taxon>
        <taxon>Rothia</taxon>
    </lineage>
</organism>
<sequence length="78" mass="8708">MSNSKNILTGIRWHLSEQGRTQKELASFLNCSQNWLSSALRGEAEFSLPQFIAVADFLHVSPSELIGGYRIEPLHHAA</sequence>
<name>A0A9D2CQW8_9MICC</name>
<accession>A0A9D2CQW8</accession>
<gene>
    <name evidence="2" type="ORF">H9821_04870</name>
</gene>
<comment type="caution">
    <text evidence="2">The sequence shown here is derived from an EMBL/GenBank/DDBJ whole genome shotgun (WGS) entry which is preliminary data.</text>
</comment>
<evidence type="ECO:0000313" key="2">
    <source>
        <dbReference type="EMBL" id="HIY94982.1"/>
    </source>
</evidence>
<dbReference type="Gene3D" id="1.10.260.40">
    <property type="entry name" value="lambda repressor-like DNA-binding domains"/>
    <property type="match status" value="1"/>
</dbReference>
<dbReference type="Proteomes" id="UP000824134">
    <property type="component" value="Unassembled WGS sequence"/>
</dbReference>
<proteinExistence type="predicted"/>
<reference evidence="2" key="2">
    <citation type="submission" date="2021-04" db="EMBL/GenBank/DDBJ databases">
        <authorList>
            <person name="Gilroy R."/>
        </authorList>
    </citation>
    <scope>NUCLEOTIDE SEQUENCE</scope>
    <source>
        <strain evidence="2">ChiHjej12B11-9195</strain>
    </source>
</reference>
<dbReference type="InterPro" id="IPR010982">
    <property type="entry name" value="Lambda_DNA-bd_dom_sf"/>
</dbReference>
<protein>
    <submittedName>
        <fullName evidence="2">Helix-turn-helix transcriptional regulator</fullName>
    </submittedName>
</protein>
<dbReference type="CDD" id="cd00093">
    <property type="entry name" value="HTH_XRE"/>
    <property type="match status" value="1"/>
</dbReference>
<dbReference type="InterPro" id="IPR001387">
    <property type="entry name" value="Cro/C1-type_HTH"/>
</dbReference>
<reference evidence="2" key="1">
    <citation type="journal article" date="2021" name="PeerJ">
        <title>Extensive microbial diversity within the chicken gut microbiome revealed by metagenomics and culture.</title>
        <authorList>
            <person name="Gilroy R."/>
            <person name="Ravi A."/>
            <person name="Getino M."/>
            <person name="Pursley I."/>
            <person name="Horton D.L."/>
            <person name="Alikhan N.F."/>
            <person name="Baker D."/>
            <person name="Gharbi K."/>
            <person name="Hall N."/>
            <person name="Watson M."/>
            <person name="Adriaenssens E.M."/>
            <person name="Foster-Nyarko E."/>
            <person name="Jarju S."/>
            <person name="Secka A."/>
            <person name="Antonio M."/>
            <person name="Oren A."/>
            <person name="Chaudhuri R.R."/>
            <person name="La Ragione R."/>
            <person name="Hildebrand F."/>
            <person name="Pallen M.J."/>
        </authorList>
    </citation>
    <scope>NUCLEOTIDE SEQUENCE</scope>
    <source>
        <strain evidence="2">ChiHjej12B11-9195</strain>
    </source>
</reference>
<evidence type="ECO:0000259" key="1">
    <source>
        <dbReference type="PROSITE" id="PS50943"/>
    </source>
</evidence>
<dbReference type="SUPFAM" id="SSF47413">
    <property type="entry name" value="lambda repressor-like DNA-binding domains"/>
    <property type="match status" value="1"/>
</dbReference>
<evidence type="ECO:0000313" key="3">
    <source>
        <dbReference type="Proteomes" id="UP000824134"/>
    </source>
</evidence>